<dbReference type="Proteomes" id="UP000054826">
    <property type="component" value="Unassembled WGS sequence"/>
</dbReference>
<evidence type="ECO:0000313" key="2">
    <source>
        <dbReference type="EMBL" id="KRZ46270.1"/>
    </source>
</evidence>
<accession>A0A0V1KGQ1</accession>
<organism evidence="2 4">
    <name type="scientific">Trichinella pseudospiralis</name>
    <name type="common">Parasitic roundworm</name>
    <dbReference type="NCBI Taxonomy" id="6337"/>
    <lineage>
        <taxon>Eukaryota</taxon>
        <taxon>Metazoa</taxon>
        <taxon>Ecdysozoa</taxon>
        <taxon>Nematoda</taxon>
        <taxon>Enoplea</taxon>
        <taxon>Dorylaimia</taxon>
        <taxon>Trichinellida</taxon>
        <taxon>Trichinellidae</taxon>
        <taxon>Trichinella</taxon>
    </lineage>
</organism>
<evidence type="ECO:0000313" key="1">
    <source>
        <dbReference type="EMBL" id="KRZ32027.1"/>
    </source>
</evidence>
<dbReference type="AlphaFoldDB" id="A0A0V1KGQ1"/>
<evidence type="ECO:0000313" key="3">
    <source>
        <dbReference type="Proteomes" id="UP000054805"/>
    </source>
</evidence>
<comment type="caution">
    <text evidence="2">The sequence shown here is derived from an EMBL/GenBank/DDBJ whole genome shotgun (WGS) entry which is preliminary data.</text>
</comment>
<dbReference type="EMBL" id="JYDS01000019">
    <property type="protein sequence ID" value="KRZ32027.1"/>
    <property type="molecule type" value="Genomic_DNA"/>
</dbReference>
<dbReference type="Proteomes" id="UP000054805">
    <property type="component" value="Unassembled WGS sequence"/>
</dbReference>
<reference evidence="3 4" key="1">
    <citation type="submission" date="2015-01" db="EMBL/GenBank/DDBJ databases">
        <title>Evolution of Trichinella species and genotypes.</title>
        <authorList>
            <person name="Korhonen P.K."/>
            <person name="Edoardo P."/>
            <person name="Giuseppe L.R."/>
            <person name="Gasser R.B."/>
        </authorList>
    </citation>
    <scope>NUCLEOTIDE SEQUENCE [LARGE SCALE GENOMIC DNA]</scope>
    <source>
        <strain evidence="2">ISS176</strain>
        <strain evidence="1">ISS588</strain>
    </source>
</reference>
<protein>
    <submittedName>
        <fullName evidence="2">Uncharacterized protein</fullName>
    </submittedName>
</protein>
<sequence length="120" mass="13816">MLKTISLETLRKITEFDGIALHLWLTKCGSEKSLLIIVSNEQKWLTRAIKNSSRKEKNLNIEDGLIPEHCLYGNEKIIEQTVEKSNDEALHCAIYLWKIQTLTKIILKIQSTTLPQVLQN</sequence>
<gene>
    <name evidence="1" type="ORF">T4B_4560</name>
    <name evidence="2" type="ORF">T4C_11734</name>
</gene>
<proteinExistence type="predicted"/>
<keyword evidence="3" id="KW-1185">Reference proteome</keyword>
<evidence type="ECO:0000313" key="4">
    <source>
        <dbReference type="Proteomes" id="UP000054826"/>
    </source>
</evidence>
<name>A0A0V1KGQ1_TRIPS</name>
<dbReference type="EMBL" id="JYDV01000001">
    <property type="protein sequence ID" value="KRZ46270.1"/>
    <property type="molecule type" value="Genomic_DNA"/>
</dbReference>